<protein>
    <recommendedName>
        <fullName evidence="3 11">Tyrosine recombinase XerC</fullName>
    </recommendedName>
</protein>
<evidence type="ECO:0000256" key="4">
    <source>
        <dbReference type="ARBA" id="ARBA00022490"/>
    </source>
</evidence>
<evidence type="ECO:0000256" key="11">
    <source>
        <dbReference type="HAMAP-Rule" id="MF_01808"/>
    </source>
</evidence>
<dbReference type="PROSITE" id="PS51900">
    <property type="entry name" value="CB"/>
    <property type="match status" value="1"/>
</dbReference>
<feature type="domain" description="Tyr recombinase" evidence="12">
    <location>
        <begin position="108"/>
        <end position="288"/>
    </location>
</feature>
<evidence type="ECO:0000259" key="12">
    <source>
        <dbReference type="PROSITE" id="PS51898"/>
    </source>
</evidence>
<feature type="active site" evidence="11">
    <location>
        <position position="240"/>
    </location>
</feature>
<dbReference type="NCBIfam" id="TIGR02224">
    <property type="entry name" value="recomb_XerC"/>
    <property type="match status" value="1"/>
</dbReference>
<dbReference type="SUPFAM" id="SSF56349">
    <property type="entry name" value="DNA breaking-rejoining enzymes"/>
    <property type="match status" value="1"/>
</dbReference>
<accession>A0A4U1BPW1</accession>
<dbReference type="GO" id="GO:0005737">
    <property type="term" value="C:cytoplasm"/>
    <property type="evidence" value="ECO:0007669"/>
    <property type="project" value="UniProtKB-SubCell"/>
</dbReference>
<dbReference type="InterPro" id="IPR011010">
    <property type="entry name" value="DNA_brk_join_enz"/>
</dbReference>
<dbReference type="Proteomes" id="UP000305675">
    <property type="component" value="Unassembled WGS sequence"/>
</dbReference>
<dbReference type="InterPro" id="IPR050090">
    <property type="entry name" value="Tyrosine_recombinase_XerCD"/>
</dbReference>
<feature type="active site" evidence="11">
    <location>
        <position position="243"/>
    </location>
</feature>
<dbReference type="Pfam" id="PF02899">
    <property type="entry name" value="Phage_int_SAM_1"/>
    <property type="match status" value="1"/>
</dbReference>
<keyword evidence="4 11" id="KW-0963">Cytoplasm</keyword>
<dbReference type="CDD" id="cd00798">
    <property type="entry name" value="INT_XerDC_C"/>
    <property type="match status" value="1"/>
</dbReference>
<gene>
    <name evidence="11 14" type="primary">xerC</name>
    <name evidence="14" type="ORF">FCL42_08085</name>
</gene>
<evidence type="ECO:0000256" key="8">
    <source>
        <dbReference type="ARBA" id="ARBA00023125"/>
    </source>
</evidence>
<dbReference type="GO" id="GO:0003677">
    <property type="term" value="F:DNA binding"/>
    <property type="evidence" value="ECO:0007669"/>
    <property type="project" value="UniProtKB-UniRule"/>
</dbReference>
<evidence type="ECO:0000256" key="10">
    <source>
        <dbReference type="ARBA" id="ARBA00023306"/>
    </source>
</evidence>
<dbReference type="InterPro" id="IPR011931">
    <property type="entry name" value="Recomb_XerC"/>
</dbReference>
<dbReference type="Gene3D" id="1.10.150.130">
    <property type="match status" value="1"/>
</dbReference>
<dbReference type="InterPro" id="IPR004107">
    <property type="entry name" value="Integrase_SAM-like_N"/>
</dbReference>
<dbReference type="GO" id="GO:0009037">
    <property type="term" value="F:tyrosine-based site-specific recombinase activity"/>
    <property type="evidence" value="ECO:0007669"/>
    <property type="project" value="UniProtKB-UniRule"/>
</dbReference>
<evidence type="ECO:0000256" key="9">
    <source>
        <dbReference type="ARBA" id="ARBA00023172"/>
    </source>
</evidence>
<organism evidence="14 15">
    <name type="scientific">Ferrimonas aestuarii</name>
    <dbReference type="NCBI Taxonomy" id="2569539"/>
    <lineage>
        <taxon>Bacteria</taxon>
        <taxon>Pseudomonadati</taxon>
        <taxon>Pseudomonadota</taxon>
        <taxon>Gammaproteobacteria</taxon>
        <taxon>Alteromonadales</taxon>
        <taxon>Ferrimonadaceae</taxon>
        <taxon>Ferrimonas</taxon>
    </lineage>
</organism>
<comment type="function">
    <text evidence="11">Site-specific tyrosine recombinase, which acts by catalyzing the cutting and rejoining of the recombining DNA molecules. The XerC-XerD complex is essential to convert dimers of the bacterial chromosome into monomers to permit their segregation at cell division. It also contributes to the segregational stability of plasmids.</text>
</comment>
<keyword evidence="6 11" id="KW-0159">Chromosome partition</keyword>
<evidence type="ECO:0000256" key="2">
    <source>
        <dbReference type="ARBA" id="ARBA00006657"/>
    </source>
</evidence>
<dbReference type="EMBL" id="SWCJ01000004">
    <property type="protein sequence ID" value="TKB56164.1"/>
    <property type="molecule type" value="Genomic_DNA"/>
</dbReference>
<feature type="active site" evidence="11">
    <location>
        <position position="171"/>
    </location>
</feature>
<evidence type="ECO:0000256" key="6">
    <source>
        <dbReference type="ARBA" id="ARBA00022829"/>
    </source>
</evidence>
<dbReference type="Pfam" id="PF00589">
    <property type="entry name" value="Phage_integrase"/>
    <property type="match status" value="1"/>
</dbReference>
<evidence type="ECO:0000313" key="15">
    <source>
        <dbReference type="Proteomes" id="UP000305675"/>
    </source>
</evidence>
<evidence type="ECO:0000256" key="3">
    <source>
        <dbReference type="ARBA" id="ARBA00015804"/>
    </source>
</evidence>
<comment type="subcellular location">
    <subcellularLocation>
        <location evidence="1 11">Cytoplasm</location>
    </subcellularLocation>
</comment>
<evidence type="ECO:0000256" key="7">
    <source>
        <dbReference type="ARBA" id="ARBA00022908"/>
    </source>
</evidence>
<feature type="active site" evidence="11">
    <location>
        <position position="147"/>
    </location>
</feature>
<comment type="subunit">
    <text evidence="11">Forms a cyclic heterotetrameric complex composed of two molecules of XerC and two molecules of XerD.</text>
</comment>
<evidence type="ECO:0000259" key="13">
    <source>
        <dbReference type="PROSITE" id="PS51900"/>
    </source>
</evidence>
<dbReference type="OrthoDB" id="9801717at2"/>
<dbReference type="PROSITE" id="PS51898">
    <property type="entry name" value="TYR_RECOMBINASE"/>
    <property type="match status" value="1"/>
</dbReference>
<comment type="similarity">
    <text evidence="2 11">Belongs to the 'phage' integrase family. XerC subfamily.</text>
</comment>
<dbReference type="InterPro" id="IPR044068">
    <property type="entry name" value="CB"/>
</dbReference>
<dbReference type="InterPro" id="IPR013762">
    <property type="entry name" value="Integrase-like_cat_sf"/>
</dbReference>
<reference evidence="14 15" key="1">
    <citation type="submission" date="2019-04" db="EMBL/GenBank/DDBJ databases">
        <authorList>
            <person name="Hwang J.C."/>
        </authorList>
    </citation>
    <scope>NUCLEOTIDE SEQUENCE [LARGE SCALE GENOMIC DNA]</scope>
    <source>
        <strain evidence="14 15">IMCC35002</strain>
    </source>
</reference>
<sequence>MTSASLLAQFERYLRSERHYSAHTCRNYLRELTRSQPLLEQQGMKQWPEVTQSQCQQLIAKLHRQGLSPRTLSLTLSALRQFFEFLVALKLMPHNPAKGIRTPKQGKPLPKNLDVDQMQQLLEIDENDPVAVRDRAIMELFYSSGLRLMELVGLDVGDLDLDAKQLRVQGKGGKQRQLPITTLASDCLRRWMPLRGLWNASGSDALFLSNRGNRISHRSVQARLDKWGRQQQVGAKVHPHRLRHAFATHMLESSKDLRAVQELLGHANLSTTQVYTHLDFQHLAEVYDSAHPRAKKRKE</sequence>
<keyword evidence="9 11" id="KW-0233">DNA recombination</keyword>
<dbReference type="InterPro" id="IPR002104">
    <property type="entry name" value="Integrase_catalytic"/>
</dbReference>
<keyword evidence="10 11" id="KW-0131">Cell cycle</keyword>
<keyword evidence="7 11" id="KW-0229">DNA integration</keyword>
<dbReference type="HAMAP" id="MF_01808">
    <property type="entry name" value="Recomb_XerC_XerD"/>
    <property type="match status" value="1"/>
</dbReference>
<proteinExistence type="inferred from homology"/>
<keyword evidence="5 11" id="KW-0132">Cell division</keyword>
<dbReference type="InterPro" id="IPR010998">
    <property type="entry name" value="Integrase_recombinase_N"/>
</dbReference>
<keyword evidence="15" id="KW-1185">Reference proteome</keyword>
<dbReference type="GO" id="GO:0007059">
    <property type="term" value="P:chromosome segregation"/>
    <property type="evidence" value="ECO:0007669"/>
    <property type="project" value="UniProtKB-UniRule"/>
</dbReference>
<feature type="active site" description="O-(3'-phospho-DNA)-tyrosine intermediate" evidence="11">
    <location>
        <position position="275"/>
    </location>
</feature>
<evidence type="ECO:0000256" key="1">
    <source>
        <dbReference type="ARBA" id="ARBA00004496"/>
    </source>
</evidence>
<comment type="caution">
    <text evidence="14">The sequence shown here is derived from an EMBL/GenBank/DDBJ whole genome shotgun (WGS) entry which is preliminary data.</text>
</comment>
<feature type="active site" evidence="11">
    <location>
        <position position="266"/>
    </location>
</feature>
<feature type="domain" description="Core-binding (CB)" evidence="13">
    <location>
        <begin position="1"/>
        <end position="87"/>
    </location>
</feature>
<dbReference type="InterPro" id="IPR023009">
    <property type="entry name" value="Tyrosine_recombinase_XerC/XerD"/>
</dbReference>
<dbReference type="PANTHER" id="PTHR30349:SF81">
    <property type="entry name" value="TYROSINE RECOMBINASE XERC"/>
    <property type="match status" value="1"/>
</dbReference>
<dbReference type="PANTHER" id="PTHR30349">
    <property type="entry name" value="PHAGE INTEGRASE-RELATED"/>
    <property type="match status" value="1"/>
</dbReference>
<dbReference type="RefSeq" id="WP_136862893.1">
    <property type="nucleotide sequence ID" value="NZ_SWCJ01000004.1"/>
</dbReference>
<dbReference type="Gene3D" id="1.10.443.10">
    <property type="entry name" value="Intergrase catalytic core"/>
    <property type="match status" value="1"/>
</dbReference>
<dbReference type="GO" id="GO:0006313">
    <property type="term" value="P:DNA transposition"/>
    <property type="evidence" value="ECO:0007669"/>
    <property type="project" value="UniProtKB-UniRule"/>
</dbReference>
<dbReference type="AlphaFoldDB" id="A0A4U1BPW1"/>
<evidence type="ECO:0000313" key="14">
    <source>
        <dbReference type="EMBL" id="TKB56164.1"/>
    </source>
</evidence>
<name>A0A4U1BPW1_9GAMM</name>
<evidence type="ECO:0000256" key="5">
    <source>
        <dbReference type="ARBA" id="ARBA00022618"/>
    </source>
</evidence>
<dbReference type="GO" id="GO:0051301">
    <property type="term" value="P:cell division"/>
    <property type="evidence" value="ECO:0007669"/>
    <property type="project" value="UniProtKB-UniRule"/>
</dbReference>
<keyword evidence="8 11" id="KW-0238">DNA-binding</keyword>